<dbReference type="SUPFAM" id="SSF50985">
    <property type="entry name" value="RCC1/BLIP-II"/>
    <property type="match status" value="1"/>
</dbReference>
<dbReference type="SUPFAM" id="SSF54695">
    <property type="entry name" value="POZ domain"/>
    <property type="match status" value="1"/>
</dbReference>
<dbReference type="AlphaFoldDB" id="A0AAV7YVW1"/>
<organism evidence="5 6">
    <name type="scientific">Anaeramoeba flamelloides</name>
    <dbReference type="NCBI Taxonomy" id="1746091"/>
    <lineage>
        <taxon>Eukaryota</taxon>
        <taxon>Metamonada</taxon>
        <taxon>Anaeramoebidae</taxon>
        <taxon>Anaeramoeba</taxon>
    </lineage>
</organism>
<dbReference type="PANTHER" id="PTHR45982">
    <property type="entry name" value="REGULATOR OF CHROMOSOME CONDENSATION"/>
    <property type="match status" value="1"/>
</dbReference>
<proteinExistence type="predicted"/>
<dbReference type="CDD" id="cd18186">
    <property type="entry name" value="BTB_POZ_ZBTB_KLHL-like"/>
    <property type="match status" value="1"/>
</dbReference>
<feature type="repeat" description="RCC1" evidence="3">
    <location>
        <begin position="136"/>
        <end position="184"/>
    </location>
</feature>
<dbReference type="PANTHER" id="PTHR45982:SF1">
    <property type="entry name" value="REGULATOR OF CHROMOSOME CONDENSATION"/>
    <property type="match status" value="1"/>
</dbReference>
<gene>
    <name evidence="5" type="ORF">M0812_21835</name>
</gene>
<dbReference type="EMBL" id="JANTQA010000047">
    <property type="protein sequence ID" value="KAJ3432889.1"/>
    <property type="molecule type" value="Genomic_DNA"/>
</dbReference>
<dbReference type="Pfam" id="PF00651">
    <property type="entry name" value="BTB"/>
    <property type="match status" value="1"/>
</dbReference>
<dbReference type="Pfam" id="PF25390">
    <property type="entry name" value="WD40_RLD"/>
    <property type="match status" value="1"/>
</dbReference>
<dbReference type="Proteomes" id="UP001146793">
    <property type="component" value="Unassembled WGS sequence"/>
</dbReference>
<reference evidence="5" key="1">
    <citation type="submission" date="2022-08" db="EMBL/GenBank/DDBJ databases">
        <title>Novel sulphate-reducing endosymbionts in the free-living metamonad Anaeramoeba.</title>
        <authorList>
            <person name="Jerlstrom-Hultqvist J."/>
            <person name="Cepicka I."/>
            <person name="Gallot-Lavallee L."/>
            <person name="Salas-Leiva D."/>
            <person name="Curtis B.A."/>
            <person name="Zahonova K."/>
            <person name="Pipaliya S."/>
            <person name="Dacks J."/>
            <person name="Roger A.J."/>
        </authorList>
    </citation>
    <scope>NUCLEOTIDE SEQUENCE</scope>
    <source>
        <strain evidence="5">Busselton2</strain>
    </source>
</reference>
<dbReference type="PROSITE" id="PS50097">
    <property type="entry name" value="BTB"/>
    <property type="match status" value="1"/>
</dbReference>
<name>A0AAV7YVW1_9EUKA</name>
<evidence type="ECO:0000313" key="6">
    <source>
        <dbReference type="Proteomes" id="UP001146793"/>
    </source>
</evidence>
<dbReference type="InterPro" id="IPR009091">
    <property type="entry name" value="RCC1/BLIP-II"/>
</dbReference>
<dbReference type="InterPro" id="IPR000408">
    <property type="entry name" value="Reg_chr_condens"/>
</dbReference>
<evidence type="ECO:0000256" key="1">
    <source>
        <dbReference type="ARBA" id="ARBA00022658"/>
    </source>
</evidence>
<dbReference type="InterPro" id="IPR000210">
    <property type="entry name" value="BTB/POZ_dom"/>
</dbReference>
<sequence length="549" mass="62822">MNWLILGEKQFFLDNKRSQVPKTPSKFEDQPINWITSNQRGIFINKPNGELANIGSTGIFKSLEQITYVCSGYYHFLALGVSGKVYSWGKSTGLGCLGHGDNRNQNRPTEIKILTSKNIKRIYCGNYFSLALSENGDLYSFGNNQNADLGNSSQERLISSPTCYHKNVVDVYAGLSWNTFLKYKDGHFTAHGHNSDGSCGIKTGQTEIRTPQTVPFPCKNSEILKISSGLCHSLALNKNGELYGCGDATPIGMSSNYNKFTKHDKFKDIAVKDISCSENCSLIITQEGEVYLINNMFNKLDYKLEQPLCAIRGNKSGSFFLKIEAKDITNDLVQLRKSGYGADLEICGEKVHSFWLSVRLNSEYNKEMSDFFSTFTNQEFKIFLNWCYQDQGYQTANQLRRIFEKYQINPKTKTIENDLLNLYKDEDSKDIDLLIKMDDDDDDDEQEEEEFEEIPVHKFILITRCGLFRNMFENIQEETTSIKDFSNKSIDSLEVFVKYLYTDKIELTADNDPKLVVEELSDVVEYYQLNENCSFDQELHKIKKQFGLI</sequence>
<dbReference type="Gene3D" id="3.30.710.10">
    <property type="entry name" value="Potassium Channel Kv1.1, Chain A"/>
    <property type="match status" value="1"/>
</dbReference>
<dbReference type="Gene3D" id="2.130.10.30">
    <property type="entry name" value="Regulator of chromosome condensation 1/beta-lactamase-inhibitor protein II"/>
    <property type="match status" value="1"/>
</dbReference>
<dbReference type="PROSITE" id="PS50012">
    <property type="entry name" value="RCC1_3"/>
    <property type="match status" value="3"/>
</dbReference>
<feature type="repeat" description="RCC1" evidence="3">
    <location>
        <begin position="83"/>
        <end position="135"/>
    </location>
</feature>
<evidence type="ECO:0000256" key="3">
    <source>
        <dbReference type="PROSITE-ProRule" id="PRU00235"/>
    </source>
</evidence>
<keyword evidence="2" id="KW-0677">Repeat</keyword>
<evidence type="ECO:0000259" key="4">
    <source>
        <dbReference type="PROSITE" id="PS50097"/>
    </source>
</evidence>
<evidence type="ECO:0000256" key="2">
    <source>
        <dbReference type="ARBA" id="ARBA00022737"/>
    </source>
</evidence>
<protein>
    <recommendedName>
        <fullName evidence="4">BTB domain-containing protein</fullName>
    </recommendedName>
</protein>
<keyword evidence="1" id="KW-0344">Guanine-nucleotide releasing factor</keyword>
<feature type="domain" description="BTB" evidence="4">
    <location>
        <begin position="431"/>
        <end position="509"/>
    </location>
</feature>
<comment type="caution">
    <text evidence="5">The sequence shown here is derived from an EMBL/GenBank/DDBJ whole genome shotgun (WGS) entry which is preliminary data.</text>
</comment>
<dbReference type="InterPro" id="IPR058923">
    <property type="entry name" value="RCC1-like_dom"/>
</dbReference>
<dbReference type="InterPro" id="IPR011333">
    <property type="entry name" value="SKP1/BTB/POZ_sf"/>
</dbReference>
<dbReference type="PROSITE" id="PS00626">
    <property type="entry name" value="RCC1_2"/>
    <property type="match status" value="1"/>
</dbReference>
<feature type="repeat" description="RCC1" evidence="3">
    <location>
        <begin position="186"/>
        <end position="239"/>
    </location>
</feature>
<accession>A0AAV7YVW1</accession>
<evidence type="ECO:0000313" key="5">
    <source>
        <dbReference type="EMBL" id="KAJ3432889.1"/>
    </source>
</evidence>
<dbReference type="InterPro" id="IPR051553">
    <property type="entry name" value="Ran_GTPase-activating"/>
</dbReference>